<accession>A0ACB8DVB7</accession>
<protein>
    <submittedName>
        <fullName evidence="1">Uncharacterized protein</fullName>
    </submittedName>
</protein>
<evidence type="ECO:0000313" key="1">
    <source>
        <dbReference type="EMBL" id="KAH7978452.1"/>
    </source>
</evidence>
<gene>
    <name evidence="1" type="ORF">HPB49_005530</name>
</gene>
<keyword evidence="2" id="KW-1185">Reference proteome</keyword>
<organism evidence="1 2">
    <name type="scientific">Dermacentor silvarum</name>
    <name type="common">Tick</name>
    <dbReference type="NCBI Taxonomy" id="543639"/>
    <lineage>
        <taxon>Eukaryota</taxon>
        <taxon>Metazoa</taxon>
        <taxon>Ecdysozoa</taxon>
        <taxon>Arthropoda</taxon>
        <taxon>Chelicerata</taxon>
        <taxon>Arachnida</taxon>
        <taxon>Acari</taxon>
        <taxon>Parasitiformes</taxon>
        <taxon>Ixodida</taxon>
        <taxon>Ixodoidea</taxon>
        <taxon>Ixodidae</taxon>
        <taxon>Rhipicephalinae</taxon>
        <taxon>Dermacentor</taxon>
    </lineage>
</organism>
<name>A0ACB8DVB7_DERSI</name>
<dbReference type="Proteomes" id="UP000821865">
    <property type="component" value="Chromosome 1"/>
</dbReference>
<reference evidence="1" key="1">
    <citation type="submission" date="2020-05" db="EMBL/GenBank/DDBJ databases">
        <title>Large-scale comparative analyses of tick genomes elucidate their genetic diversity and vector capacities.</title>
        <authorList>
            <person name="Jia N."/>
            <person name="Wang J."/>
            <person name="Shi W."/>
            <person name="Du L."/>
            <person name="Sun Y."/>
            <person name="Zhan W."/>
            <person name="Jiang J."/>
            <person name="Wang Q."/>
            <person name="Zhang B."/>
            <person name="Ji P."/>
            <person name="Sakyi L.B."/>
            <person name="Cui X."/>
            <person name="Yuan T."/>
            <person name="Jiang B."/>
            <person name="Yang W."/>
            <person name="Lam T.T.-Y."/>
            <person name="Chang Q."/>
            <person name="Ding S."/>
            <person name="Wang X."/>
            <person name="Zhu J."/>
            <person name="Ruan X."/>
            <person name="Zhao L."/>
            <person name="Wei J."/>
            <person name="Que T."/>
            <person name="Du C."/>
            <person name="Cheng J."/>
            <person name="Dai P."/>
            <person name="Han X."/>
            <person name="Huang E."/>
            <person name="Gao Y."/>
            <person name="Liu J."/>
            <person name="Shao H."/>
            <person name="Ye R."/>
            <person name="Li L."/>
            <person name="Wei W."/>
            <person name="Wang X."/>
            <person name="Wang C."/>
            <person name="Yang T."/>
            <person name="Huo Q."/>
            <person name="Li W."/>
            <person name="Guo W."/>
            <person name="Chen H."/>
            <person name="Zhou L."/>
            <person name="Ni X."/>
            <person name="Tian J."/>
            <person name="Zhou Y."/>
            <person name="Sheng Y."/>
            <person name="Liu T."/>
            <person name="Pan Y."/>
            <person name="Xia L."/>
            <person name="Li J."/>
            <person name="Zhao F."/>
            <person name="Cao W."/>
        </authorList>
    </citation>
    <scope>NUCLEOTIDE SEQUENCE</scope>
    <source>
        <strain evidence="1">Dsil-2018</strain>
    </source>
</reference>
<sequence length="889" mass="98116">MYSVPIDKYKHKVEGLQRKLLKIVTAASLVRLDPSTSIHSTTHESAVLPPDLRRRSNETAHSSAPKRRPSNKDLLSPGVHLTMSVRMRLLSYRDSATDSIVLVDMTPAPTVRPTPATSRHPTTKESAMVSPNRRRHSSEATQSPATKRRQSRKDPPSPGVRVNVAVRVRLLSLRDLETPSIVRVLDYRCHAFYPKTEAESFHLRDGADTTPNEYQTFMFDHFLDETNDNVYVCDNTTRGMLTMLLEGCNCSVFACVSAGTDKAFALLGSEECPGVVSPMSSELYHRAPKLQSEGQTCDVAVAYLEVYNEVVRDLLCLDPSKSIGLLYLTLHKVKETGTLLEPLLNGKNRTQHATDANAESAWSHAIFQSYVTVTENATSTSKETRVSMCSVDLAGSERAAAASRHTKDQMRECTKLNLSLLALGNCIDPHSKNGSQQVPLQDSKLTHILKDSLGASGGCRAFGSNRGEEDEESTVVPSDLRRRSNETAHSSAPKRRPSNKDLLSPGVRLTIIVLVVMTPAPMVKPTPATSRHPTTEEFTMVSPNRRRHSNEAAQSPATKRRQSRKDPPSPGVWVNVRVRVRLLSVPDLETPSIVRVLDHRCHVLDPKAEAESFHFEDGGNVKPIEDQTFMFYQFFDETVDHVYVFENTTRGMLTMLLEGCNCSVLACISMGIDKAFALLGSEECPGAVSHMASELYHRAPKLQSEGQTCDVAVAYLEVYNEVVRDLLCLDPAKSIALLYLAIHKVKEAGSLLEPLLKGKNRTQHATDANEESSWSHAIFQSYFTVTVNATSTSKETRVSIAQLRPVGTQRFRMREGTKLNLSLLALGNCIDARPKNGSQQLRYQDSKLTHILKDSLGGSGNALMIGTATALKLSCTRRYNTLESALSGP</sequence>
<evidence type="ECO:0000313" key="2">
    <source>
        <dbReference type="Proteomes" id="UP000821865"/>
    </source>
</evidence>
<comment type="caution">
    <text evidence="1">The sequence shown here is derived from an EMBL/GenBank/DDBJ whole genome shotgun (WGS) entry which is preliminary data.</text>
</comment>
<proteinExistence type="predicted"/>
<dbReference type="EMBL" id="CM023470">
    <property type="protein sequence ID" value="KAH7978452.1"/>
    <property type="molecule type" value="Genomic_DNA"/>
</dbReference>